<name>A0A4R6TGZ5_9FLAO</name>
<dbReference type="GO" id="GO:0046872">
    <property type="term" value="F:metal ion binding"/>
    <property type="evidence" value="ECO:0007669"/>
    <property type="project" value="UniProtKB-KW"/>
</dbReference>
<dbReference type="InterPro" id="IPR036909">
    <property type="entry name" value="Cyt_c-like_dom_sf"/>
</dbReference>
<keyword evidence="5" id="KW-0560">Oxidoreductase</keyword>
<dbReference type="GO" id="GO:0009055">
    <property type="term" value="F:electron transfer activity"/>
    <property type="evidence" value="ECO:0007669"/>
    <property type="project" value="InterPro"/>
</dbReference>
<keyword evidence="4" id="KW-0732">Signal</keyword>
<dbReference type="GO" id="GO:0020037">
    <property type="term" value="F:heme binding"/>
    <property type="evidence" value="ECO:0007669"/>
    <property type="project" value="InterPro"/>
</dbReference>
<evidence type="ECO:0000256" key="1">
    <source>
        <dbReference type="ARBA" id="ARBA00004196"/>
    </source>
</evidence>
<dbReference type="Gene3D" id="1.10.760.10">
    <property type="entry name" value="Cytochrome c-like domain"/>
    <property type="match status" value="2"/>
</dbReference>
<evidence type="ECO:0000256" key="6">
    <source>
        <dbReference type="ARBA" id="ARBA00023004"/>
    </source>
</evidence>
<evidence type="ECO:0000256" key="7">
    <source>
        <dbReference type="PROSITE-ProRule" id="PRU00433"/>
    </source>
</evidence>
<feature type="domain" description="Cytochrome c" evidence="8">
    <location>
        <begin position="457"/>
        <end position="596"/>
    </location>
</feature>
<evidence type="ECO:0000259" key="8">
    <source>
        <dbReference type="PROSITE" id="PS51007"/>
    </source>
</evidence>
<keyword evidence="2 7" id="KW-0349">Heme</keyword>
<keyword evidence="3 7" id="KW-0479">Metal-binding</keyword>
<dbReference type="SUPFAM" id="SSF46626">
    <property type="entry name" value="Cytochrome c"/>
    <property type="match status" value="2"/>
</dbReference>
<organism evidence="9 10">
    <name type="scientific">Tenacibaculum caenipelagi</name>
    <dbReference type="NCBI Taxonomy" id="1325435"/>
    <lineage>
        <taxon>Bacteria</taxon>
        <taxon>Pseudomonadati</taxon>
        <taxon>Bacteroidota</taxon>
        <taxon>Flavobacteriia</taxon>
        <taxon>Flavobacteriales</taxon>
        <taxon>Flavobacteriaceae</taxon>
        <taxon>Tenacibaculum</taxon>
    </lineage>
</organism>
<dbReference type="PANTHER" id="PTHR30600:SF10">
    <property type="entry name" value="BLL6722 PROTEIN"/>
    <property type="match status" value="1"/>
</dbReference>
<dbReference type="PROSITE" id="PS51007">
    <property type="entry name" value="CYTC"/>
    <property type="match status" value="2"/>
</dbReference>
<dbReference type="InterPro" id="IPR051395">
    <property type="entry name" value="Cytochrome_c_Peroxidase/MauG"/>
</dbReference>
<dbReference type="OrthoDB" id="9805202at2"/>
<dbReference type="InterPro" id="IPR004852">
    <property type="entry name" value="Di-haem_cyt_c_peroxidsae"/>
</dbReference>
<evidence type="ECO:0000256" key="3">
    <source>
        <dbReference type="ARBA" id="ARBA00022723"/>
    </source>
</evidence>
<evidence type="ECO:0000256" key="5">
    <source>
        <dbReference type="ARBA" id="ARBA00023002"/>
    </source>
</evidence>
<keyword evidence="9" id="KW-0575">Peroxidase</keyword>
<reference evidence="9 10" key="1">
    <citation type="submission" date="2019-03" db="EMBL/GenBank/DDBJ databases">
        <title>Genomic Encyclopedia of Type Strains, Phase III (KMG-III): the genomes of soil and plant-associated and newly described type strains.</title>
        <authorList>
            <person name="Whitman W."/>
        </authorList>
    </citation>
    <scope>NUCLEOTIDE SEQUENCE [LARGE SCALE GENOMIC DNA]</scope>
    <source>
        <strain evidence="9 10">CECT 8283</strain>
    </source>
</reference>
<dbReference type="EMBL" id="SNYH01000001">
    <property type="protein sequence ID" value="TDQ29843.1"/>
    <property type="molecule type" value="Genomic_DNA"/>
</dbReference>
<comment type="caution">
    <text evidence="9">The sequence shown here is derived from an EMBL/GenBank/DDBJ whole genome shotgun (WGS) entry which is preliminary data.</text>
</comment>
<evidence type="ECO:0000256" key="4">
    <source>
        <dbReference type="ARBA" id="ARBA00022729"/>
    </source>
</evidence>
<keyword evidence="6 7" id="KW-0408">Iron</keyword>
<comment type="subcellular location">
    <subcellularLocation>
        <location evidence="1">Cell envelope</location>
    </subcellularLocation>
</comment>
<dbReference type="Pfam" id="PF03150">
    <property type="entry name" value="CCP_MauG"/>
    <property type="match status" value="1"/>
</dbReference>
<evidence type="ECO:0000313" key="10">
    <source>
        <dbReference type="Proteomes" id="UP000295390"/>
    </source>
</evidence>
<proteinExistence type="predicted"/>
<dbReference type="Proteomes" id="UP000295390">
    <property type="component" value="Unassembled WGS sequence"/>
</dbReference>
<protein>
    <submittedName>
        <fullName evidence="9">Cytochrome c peroxidase</fullName>
    </submittedName>
</protein>
<dbReference type="PROSITE" id="PS51257">
    <property type="entry name" value="PROKAR_LIPOPROTEIN"/>
    <property type="match status" value="1"/>
</dbReference>
<dbReference type="GO" id="GO:0030313">
    <property type="term" value="C:cell envelope"/>
    <property type="evidence" value="ECO:0007669"/>
    <property type="project" value="UniProtKB-SubCell"/>
</dbReference>
<dbReference type="AlphaFoldDB" id="A0A4R6TGZ5"/>
<gene>
    <name evidence="9" type="ORF">DFQ07_0165</name>
</gene>
<evidence type="ECO:0000313" key="9">
    <source>
        <dbReference type="EMBL" id="TDQ29843.1"/>
    </source>
</evidence>
<dbReference type="InterPro" id="IPR009056">
    <property type="entry name" value="Cyt_c-like_dom"/>
</dbReference>
<dbReference type="PANTHER" id="PTHR30600">
    <property type="entry name" value="CYTOCHROME C PEROXIDASE-RELATED"/>
    <property type="match status" value="1"/>
</dbReference>
<dbReference type="GO" id="GO:0004130">
    <property type="term" value="F:cytochrome-c peroxidase activity"/>
    <property type="evidence" value="ECO:0007669"/>
    <property type="project" value="TreeGrafter"/>
</dbReference>
<sequence>MTNSFKKIKKTHVIMCLFLVSIVGCKQEKTASYIKVDNNQAYVAKIQEYYSQHLDSCIRLLEEINTLEAVSEKLRKYKSARREFKLIEPILAFTDKENYKSVNAPNLLKVEEEDATDIKIRNPFGFQVIEELLHEDQVDLVAVKETVCKTANRLKLIANNNKLYLKKYHVLWLLRDQIARIALVGITGFDSPVLEQSLIEAKTNYETLLFIVNVYKNEFSSLKRYTALVNELKETQKVLQEGEFTSFNRFYFIKNHAHKQLELLANTVEDWKVEFPLTMAFNNNITSLFSKETFNINFFNDYHQAENAKVKEKIALGKKLFNDTSLSKDGVMSCATCHIKDKAFTDGLVAFPKQIRNTPTLAYAAYQQSFFHDGRAGSLEGQIVGVVENKNEFHTDLENLTTSIENDSAYVASFTSLYGKVNDFNIRNAIADYIRSLGDFSSKFDKNINKKENTLTTSEINGFNLFMGKAKCATCHFPPVFNGTVPPNFSETEVESIGVPNLEETGLDSDLGVYNVFKTEERKHFFKTATVRNISKTAPYMHNGVYKTLQQVVDFYNKGGGQGLGYHVSNQTLPADKLNLSENEIQDLIAFMETLTDE</sequence>
<keyword evidence="10" id="KW-1185">Reference proteome</keyword>
<feature type="domain" description="Cytochrome c" evidence="8">
    <location>
        <begin position="312"/>
        <end position="438"/>
    </location>
</feature>
<evidence type="ECO:0000256" key="2">
    <source>
        <dbReference type="ARBA" id="ARBA00022617"/>
    </source>
</evidence>
<accession>A0A4R6TGZ5</accession>